<dbReference type="InterPro" id="IPR048262">
    <property type="entry name" value="BRCA2_OB_2_dom"/>
</dbReference>
<feature type="region of interest" description="Disordered" evidence="6">
    <location>
        <begin position="2436"/>
        <end position="2506"/>
    </location>
</feature>
<feature type="compositionally biased region" description="Basic residues" evidence="6">
    <location>
        <begin position="2455"/>
        <end position="2470"/>
    </location>
</feature>
<dbReference type="InterPro" id="IPR015252">
    <property type="entry name" value="BRCA2_hlx"/>
</dbReference>
<proteinExistence type="predicted"/>
<dbReference type="PROSITE" id="PS50138">
    <property type="entry name" value="BRCA2_REPEAT"/>
    <property type="match status" value="6"/>
</dbReference>
<dbReference type="InterPro" id="IPR015187">
    <property type="entry name" value="BRCA2_OB_1"/>
</dbReference>
<feature type="region of interest" description="Disordered" evidence="6">
    <location>
        <begin position="447"/>
        <end position="480"/>
    </location>
</feature>
<evidence type="ECO:0000256" key="5">
    <source>
        <dbReference type="ARBA" id="ARBA00023204"/>
    </source>
</evidence>
<dbReference type="Pfam" id="PF22687">
    <property type="entry name" value="BRCA2_TR2"/>
    <property type="match status" value="1"/>
</dbReference>
<keyword evidence="4" id="KW-0233">DNA recombination</keyword>
<keyword evidence="3" id="KW-0238">DNA-binding</keyword>
<sequence>IHVSLSPALEATQSLLIGQDRCISAPVFPMTHFYGGMSKPCNRFRNEQKLGPLNPGWFEELTARACTNEGIYVASNSEEEETVKVPETSALDSQLFSTPKIFKQKRCLSLDSIHNEESPCEAECAPPTSGLKDKDAIFVRKLFPSLSMGFARTATLTDQATLYQDGVPKSALCQNEELEEKSVCFPTASLSSGLWMQRVPSAIEDGEVRSTVQNVLDGAEDVLSIFFSNSTSTLRRIKTKERIRRRIISSSEDVTTTSEPEKKLKADVETKSPSNTDNAFQWTPLSLSESALNEGYSGVSVKSNHSSVSCSENNNETLFICSGGLQSYPDATHCQRTLLDKSPAFMFNRKPRKFVYQVPNSNKLRTVAMKKAPLSACLDPLLKEDPQSRTLCSVLSYSSVNATTNRTQSQALERITTDSLYSDPVLDMTQLSKAFAVDFTQETKSIHNDVSARTDQIQPRKKHEEKPNDYDPDDYHSLPSISQNKSTVVLETFDISHDSGCPTTITDLDSTTASCAKITFCPSFKTAGNKAISIPHEAVLNAKASLDEAAEDFVTKTLNPSFSGNTNAQRSVVGPCYASGKTVCEIQKCSKMSVSSLSKESGNEVCSTKNIVLLEADCSHQKVDFERTAERPFLSINNSANKPSVVVSTTYEQEENGALTASQKADVTELCSILEEANTQCEFTQFRTTNRVPDNHSKERDWDPDLLDDINFDDSFNCNTTSGKLVKIETTSGSHFDWIDADRCSISPNQTGQGFVSLLLTEQSSVIGEMKNSRCKDNKDSQFQRFGFQTANGKPIRISENSLSKAKYFFEDDSKDDPVEGEPNHTETEPLLNTLDPTSTKNNIFVQKKQDVNFSCGKATQKVMNKQVAGNARTIKSYLREKADVAFVDSNIHLGFSTAKGVKLKVSENALLEARNTFKDVECLEESQIPKLDLPSFGNPHVYVSTDGLQNAKDVYLCETPSRICQPDSVMLNQTSCGPDIPPFNSAKNFQEASSGTEEVCSKNLPSEPSLLQSLQSNCFQTACEKGVSVSNGALKKAKAIFKDCDSKFNCLESTNIEGTAEIVKQPIGLIPKNKIVSLSDVQEFNAAFRSSHFMNESEQIHLQGEQKTLQREFQKNPSEAHPLNGGCGFSTASGKVVSISAEALERAKAVLVDSVGGSSCINLCQNEHPFIDIQTCDALMVKLEGFSPKVCENTVVSTPSEQEKVNDFFEESDDGTIKRKNHGLNSGFKKPISNITFSHKPGPGHSSGKRLGLSTGGEKTVAFSPAAMQKAKRLFENCDGPLTSGSLQHKRCKGITTAQFKNSTISEEAVRAAVPGCSESSVNYDPKVSLGNNGGFSTAGGKKVTISATALHGAKRLFEDCEDDCSTSGSLQPKSYKGFTTTQGKNVTDSEEAVRATFPGFSEVSIHYDSKISLGNNVGFSTAGGKKVTISATALHSAKRLFEDCEDDCSTSGSLQHKSYKGFTTTQGKNVTVSEEPRAKTLFKDCDEKKVEKAQHYTNCENLVVGNPNEKGGDSTYQRLHSDVSKPSAQHLDRQIKTTDPWPLKAAQSELAELDLHSSELNNCTETQQIYFEQEAIDCTKALLADDDLNESARLMSEDTECQKHSFPQDLQTEQNHNRKRKFQLGANSVADPSPPPLKRQLLSEFDRTLATTIPSRQPLKSCPNGTLKDRCVFKYHVLLKPNVTGPECIATDSDKDQRALQDTLELARSMQEMRLRKKKRQTIHPVPGSIYTSKTSGIPRTRLRDAVGGRCPGQYTKEELYLLGLNPKVLNITSENAESFRFDCFDFFKREHFMESGALQLADGGWLVPDIKASVGKEEFYRALCDTPGVDPRLISEAWVSNHYRWIVWKRASMERTFPDTMGGLCLTPEQVLLQLKFRYDVEVDRSQRSALRRIMERDDTPAKTLVLCICGVVKMCQHVEATEKDANIEMESSVIWLTDGWYSIKGLLDPPLSNLLKNATLRIGDKIVTSGAELVGSQEACAPLEAPESLMLKISTNSTRRARWDTKLGYYRDSRPIKLQLSSLCSSGGLVGCVHITVLRCYPTQWMEKMPNGIYVFRNQRAEDREDEKHSMSKRRSTDLLISKIQPQIEKEMEDKKKRKGRRRKYSRLEIEALQDGEELYAAMEKDHTIETQLNKIQMEAVSTYKCCLEERRQAELQERVQKAVMEAQEAEGGCPSRNVTPVWKLRILDANDTYSKNVIVSTLNIWRPTQELYSMLREGYIYRVYHLIASERKKRSDADHIQLTATKKTRFQEIEVSPEWHLYSRECVRFGNLQNPDYSSPCEEVDIVGCVVSIVRNEDHCPVIHLVDENFDLVSVRTYGSLEQLAVEELIKPRALVALSNLQVRLLSVPVPSLYAGEQATFSINPKEAHLQEAMAHLKSCLQGYENFFSVAEEKVSDVVHSRVTGSFQSPRTPGVQAKAKANDLVTPQQNFRNFPNFTPIRNKTPVSVSNRHKSPAKSLKRRRGLNYRTYIPSPSAATPLKPRASTSINQTFNPPRRSVSPRLPEKQTIQVLGAAAAEETFVHDEELAMIDTQALVEGLGICGGNEPDGLLTC</sequence>
<evidence type="ECO:0000313" key="9">
    <source>
        <dbReference type="Proteomes" id="UP000316079"/>
    </source>
</evidence>
<feature type="compositionally biased region" description="Polar residues" evidence="6">
    <location>
        <begin position="2489"/>
        <end position="2498"/>
    </location>
</feature>
<reference evidence="8 9" key="1">
    <citation type="journal article" date="2019" name="Sci. Data">
        <title>Hybrid genome assembly and annotation of Danionella translucida.</title>
        <authorList>
            <person name="Kadobianskyi M."/>
            <person name="Schulze L."/>
            <person name="Schuelke M."/>
            <person name="Judkewitz B."/>
        </authorList>
    </citation>
    <scope>NUCLEOTIDE SEQUENCE [LARGE SCALE GENOMIC DNA]</scope>
    <source>
        <strain evidence="8 9">Bolton</strain>
    </source>
</reference>
<dbReference type="STRING" id="623744.A0A553NKP8"/>
<dbReference type="PANTHER" id="PTHR11289:SF0">
    <property type="entry name" value="BREAST CANCER TYPE 2 SUSCEPTIBILITY PROTEIN"/>
    <property type="match status" value="1"/>
</dbReference>
<feature type="compositionally biased region" description="Polar residues" evidence="6">
    <location>
        <begin position="2436"/>
        <end position="2454"/>
    </location>
</feature>
<dbReference type="Proteomes" id="UP000316079">
    <property type="component" value="Unassembled WGS sequence"/>
</dbReference>
<evidence type="ECO:0000256" key="3">
    <source>
        <dbReference type="ARBA" id="ARBA00023125"/>
    </source>
</evidence>
<name>A0A553NKP8_9TELE</name>
<dbReference type="SUPFAM" id="SSF81872">
    <property type="entry name" value="BRCA2 helical domain"/>
    <property type="match status" value="1"/>
</dbReference>
<keyword evidence="1" id="KW-0677">Repeat</keyword>
<dbReference type="InterPro" id="IPR002093">
    <property type="entry name" value="BRCA2_repeat"/>
</dbReference>
<feature type="region of interest" description="Disordered" evidence="6">
    <location>
        <begin position="252"/>
        <end position="279"/>
    </location>
</feature>
<evidence type="ECO:0000256" key="1">
    <source>
        <dbReference type="ARBA" id="ARBA00022737"/>
    </source>
</evidence>
<dbReference type="PIRSF" id="PIRSF002397">
    <property type="entry name" value="BRCA2"/>
    <property type="match status" value="1"/>
</dbReference>
<dbReference type="GO" id="GO:0003677">
    <property type="term" value="F:DNA binding"/>
    <property type="evidence" value="ECO:0007669"/>
    <property type="project" value="UniProtKB-KW"/>
</dbReference>
<dbReference type="OrthoDB" id="21095at2759"/>
<feature type="domain" description="Tower" evidence="7">
    <location>
        <begin position="2050"/>
        <end position="2091"/>
    </location>
</feature>
<dbReference type="InterPro" id="IPR055077">
    <property type="entry name" value="BRCA2_TR2"/>
</dbReference>
<accession>A0A553NKP8</accession>
<dbReference type="CDD" id="cd04494">
    <property type="entry name" value="BRCA2DBD_OB2"/>
    <property type="match status" value="1"/>
</dbReference>
<organism evidence="8 9">
    <name type="scientific">Danionella cerebrum</name>
    <dbReference type="NCBI Taxonomy" id="2873325"/>
    <lineage>
        <taxon>Eukaryota</taxon>
        <taxon>Metazoa</taxon>
        <taxon>Chordata</taxon>
        <taxon>Craniata</taxon>
        <taxon>Vertebrata</taxon>
        <taxon>Euteleostomi</taxon>
        <taxon>Actinopterygii</taxon>
        <taxon>Neopterygii</taxon>
        <taxon>Teleostei</taxon>
        <taxon>Ostariophysi</taxon>
        <taxon>Cypriniformes</taxon>
        <taxon>Danionidae</taxon>
        <taxon>Danioninae</taxon>
        <taxon>Danionella</taxon>
    </lineage>
</organism>
<dbReference type="InterPro" id="IPR036315">
    <property type="entry name" value="BRCA2_hlx_sf"/>
</dbReference>
<dbReference type="PANTHER" id="PTHR11289">
    <property type="entry name" value="BREAST CANCER TYPE 2 SUSCEPTIBILITY PROTEIN BRCA2"/>
    <property type="match status" value="1"/>
</dbReference>
<evidence type="ECO:0000256" key="4">
    <source>
        <dbReference type="ARBA" id="ARBA00023172"/>
    </source>
</evidence>
<dbReference type="SUPFAM" id="SSF50249">
    <property type="entry name" value="Nucleic acid-binding proteins"/>
    <property type="match status" value="3"/>
</dbReference>
<keyword evidence="2" id="KW-0227">DNA damage</keyword>
<dbReference type="InterPro" id="IPR015188">
    <property type="entry name" value="BRCA2_OB_3"/>
</dbReference>
<dbReference type="Pfam" id="PF09121">
    <property type="entry name" value="Tower"/>
    <property type="match status" value="1"/>
</dbReference>
<dbReference type="InterPro" id="IPR015525">
    <property type="entry name" value="BRCA2"/>
</dbReference>
<protein>
    <recommendedName>
        <fullName evidence="7">Tower domain-containing protein</fullName>
    </recommendedName>
</protein>
<dbReference type="Gene3D" id="2.40.50.140">
    <property type="entry name" value="Nucleic acid-binding proteins"/>
    <property type="match status" value="3"/>
</dbReference>
<dbReference type="InterPro" id="IPR015205">
    <property type="entry name" value="Tower_dom"/>
</dbReference>
<feature type="compositionally biased region" description="Basic and acidic residues" evidence="6">
    <location>
        <begin position="259"/>
        <end position="270"/>
    </location>
</feature>
<evidence type="ECO:0000313" key="8">
    <source>
        <dbReference type="EMBL" id="TRY66002.1"/>
    </source>
</evidence>
<dbReference type="Pfam" id="PF00634">
    <property type="entry name" value="BRCA2"/>
    <property type="match status" value="4"/>
</dbReference>
<feature type="compositionally biased region" description="Basic and acidic residues" evidence="6">
    <location>
        <begin position="462"/>
        <end position="476"/>
    </location>
</feature>
<dbReference type="GO" id="GO:0000724">
    <property type="term" value="P:double-strand break repair via homologous recombination"/>
    <property type="evidence" value="ECO:0007669"/>
    <property type="project" value="InterPro"/>
</dbReference>
<dbReference type="CDD" id="cd04493">
    <property type="entry name" value="BRCA2DBD_OB1"/>
    <property type="match status" value="1"/>
</dbReference>
<keyword evidence="5" id="KW-0234">DNA repair</keyword>
<dbReference type="GO" id="GO:0006355">
    <property type="term" value="P:regulation of DNA-templated transcription"/>
    <property type="evidence" value="ECO:0007669"/>
    <property type="project" value="TreeGrafter"/>
</dbReference>
<dbReference type="Pfam" id="PF09103">
    <property type="entry name" value="BRCA-2_OB1"/>
    <property type="match status" value="1"/>
</dbReference>
<evidence type="ECO:0000256" key="6">
    <source>
        <dbReference type="SAM" id="MobiDB-lite"/>
    </source>
</evidence>
<evidence type="ECO:0000259" key="7">
    <source>
        <dbReference type="SMART" id="SM01341"/>
    </source>
</evidence>
<dbReference type="SUPFAM" id="SSF81878">
    <property type="entry name" value="BRCA2 tower domain"/>
    <property type="match status" value="1"/>
</dbReference>
<dbReference type="Gene3D" id="6.10.70.10">
    <property type="match status" value="1"/>
</dbReference>
<dbReference type="EMBL" id="SRMA01026879">
    <property type="protein sequence ID" value="TRY66002.1"/>
    <property type="molecule type" value="Genomic_DNA"/>
</dbReference>
<dbReference type="Pfam" id="PF21318">
    <property type="entry name" value="BRCA2DBD_OB2"/>
    <property type="match status" value="1"/>
</dbReference>
<feature type="non-terminal residue" evidence="8">
    <location>
        <position position="1"/>
    </location>
</feature>
<dbReference type="CDD" id="cd04495">
    <property type="entry name" value="BRCA2DBD_OB3"/>
    <property type="match status" value="1"/>
</dbReference>
<keyword evidence="9" id="KW-1185">Reference proteome</keyword>
<gene>
    <name evidence="8" type="ORF">DNTS_003782</name>
</gene>
<dbReference type="SMART" id="SM01341">
    <property type="entry name" value="Tower"/>
    <property type="match status" value="1"/>
</dbReference>
<evidence type="ECO:0000256" key="2">
    <source>
        <dbReference type="ARBA" id="ARBA00022763"/>
    </source>
</evidence>
<dbReference type="Pfam" id="PF09104">
    <property type="entry name" value="BRCA-2_OB3"/>
    <property type="match status" value="1"/>
</dbReference>
<dbReference type="InterPro" id="IPR012340">
    <property type="entry name" value="NA-bd_OB-fold"/>
</dbReference>
<dbReference type="Pfam" id="PF09169">
    <property type="entry name" value="BRCA-2_helical"/>
    <property type="match status" value="1"/>
</dbReference>
<comment type="caution">
    <text evidence="8">The sequence shown here is derived from an EMBL/GenBank/DDBJ whole genome shotgun (WGS) entry which is preliminary data.</text>
</comment>